<dbReference type="PANTHER" id="PTHR11439:SF486">
    <property type="entry name" value="RLK (RECEPTOR-LIKE KINASE) PROTEIN, PUTATIVE-RELATED"/>
    <property type="match status" value="1"/>
</dbReference>
<sequence>MDKTMFIKKSGKELLVAQVYIDDIIFGGQPHSIIASFIEQMKIKFEMSMVGEISFFFGFQILQCKSGIFISQEKYARNLIKKFDLEKAKIKRTHAATQLKVSKDSTGEEVDDSLYCSIIGSLLLWYSFDTTPILAGYCNADWVGCARYRKSTSDGCFFLGYNLIAWFSKKQNCISLSTTEAEYIAVGSSCTQLLWMKQMLSEYDISQDTMILLSMEIPLSEGKNAWVLQSSIHNKALNSDRALTLRQRLIEGQTRWGAVTKVPREFCFTDCYWKWLKLVVD</sequence>
<evidence type="ECO:0000313" key="2">
    <source>
        <dbReference type="Proteomes" id="UP001652600"/>
    </source>
</evidence>
<reference evidence="3" key="1">
    <citation type="submission" date="2025-08" db="UniProtKB">
        <authorList>
            <consortium name="RefSeq"/>
        </authorList>
    </citation>
    <scope>IDENTIFICATION</scope>
    <source>
        <tissue evidence="3">Stem</tissue>
    </source>
</reference>
<organism evidence="2 3">
    <name type="scientific">Cucumis melo</name>
    <name type="common">Muskmelon</name>
    <dbReference type="NCBI Taxonomy" id="3656"/>
    <lineage>
        <taxon>Eukaryota</taxon>
        <taxon>Viridiplantae</taxon>
        <taxon>Streptophyta</taxon>
        <taxon>Embryophyta</taxon>
        <taxon>Tracheophyta</taxon>
        <taxon>Spermatophyta</taxon>
        <taxon>Magnoliopsida</taxon>
        <taxon>eudicotyledons</taxon>
        <taxon>Gunneridae</taxon>
        <taxon>Pentapetalae</taxon>
        <taxon>rosids</taxon>
        <taxon>fabids</taxon>
        <taxon>Cucurbitales</taxon>
        <taxon>Cucurbitaceae</taxon>
        <taxon>Benincaseae</taxon>
        <taxon>Cucumis</taxon>
    </lineage>
</organism>
<feature type="domain" description="Reverse transcriptase Ty1/copia-type" evidence="1">
    <location>
        <begin position="3"/>
        <end position="91"/>
    </location>
</feature>
<accession>A0A1S4E295</accession>
<proteinExistence type="predicted"/>
<dbReference type="AlphaFoldDB" id="A0A1S4E295"/>
<dbReference type="RefSeq" id="XP_016902354.1">
    <property type="nucleotide sequence ID" value="XM_017046865.1"/>
</dbReference>
<evidence type="ECO:0000259" key="1">
    <source>
        <dbReference type="Pfam" id="PF07727"/>
    </source>
</evidence>
<dbReference type="InParanoid" id="A0A1S4E295"/>
<dbReference type="InterPro" id="IPR013103">
    <property type="entry name" value="RVT_2"/>
</dbReference>
<dbReference type="CDD" id="cd09272">
    <property type="entry name" value="RNase_HI_RT_Ty1"/>
    <property type="match status" value="1"/>
</dbReference>
<dbReference type="Proteomes" id="UP001652600">
    <property type="component" value="Chromosome 12"/>
</dbReference>
<keyword evidence="2" id="KW-1185">Reference proteome</keyword>
<protein>
    <submittedName>
        <fullName evidence="3">Uncharacterized mitochondrial protein AtMg00810-like</fullName>
    </submittedName>
</protein>
<dbReference type="OrthoDB" id="1740642at2759"/>
<evidence type="ECO:0000313" key="3">
    <source>
        <dbReference type="RefSeq" id="XP_016902354.1"/>
    </source>
</evidence>
<dbReference type="GeneID" id="107991647"/>
<name>A0A1S4E295_CUCME</name>
<dbReference type="KEGG" id="cmo:107991647"/>
<dbReference type="PANTHER" id="PTHR11439">
    <property type="entry name" value="GAG-POL-RELATED RETROTRANSPOSON"/>
    <property type="match status" value="1"/>
</dbReference>
<gene>
    <name evidence="3" type="primary">LOC107991647</name>
</gene>
<dbReference type="Pfam" id="PF07727">
    <property type="entry name" value="RVT_2"/>
    <property type="match status" value="1"/>
</dbReference>